<keyword evidence="2 5" id="KW-0812">Transmembrane</keyword>
<evidence type="ECO:0000256" key="5">
    <source>
        <dbReference type="SAM" id="Phobius"/>
    </source>
</evidence>
<evidence type="ECO:0000313" key="7">
    <source>
        <dbReference type="Proteomes" id="UP001595752"/>
    </source>
</evidence>
<comment type="subcellular location">
    <subcellularLocation>
        <location evidence="1">Membrane</location>
        <topology evidence="1">Multi-pass membrane protein</topology>
    </subcellularLocation>
</comment>
<dbReference type="RefSeq" id="WP_377913318.1">
    <property type="nucleotide sequence ID" value="NZ_JBHRZT010000020.1"/>
</dbReference>
<feature type="transmembrane region" description="Helical" evidence="5">
    <location>
        <begin position="26"/>
        <end position="43"/>
    </location>
</feature>
<comment type="caution">
    <text evidence="6">The sequence shown here is derived from an EMBL/GenBank/DDBJ whole genome shotgun (WGS) entry which is preliminary data.</text>
</comment>
<protein>
    <submittedName>
        <fullName evidence="6">CvpA family protein</fullName>
    </submittedName>
</protein>
<reference evidence="7" key="1">
    <citation type="journal article" date="2019" name="Int. J. Syst. Evol. Microbiol.">
        <title>The Global Catalogue of Microorganisms (GCM) 10K type strain sequencing project: providing services to taxonomists for standard genome sequencing and annotation.</title>
        <authorList>
            <consortium name="The Broad Institute Genomics Platform"/>
            <consortium name="The Broad Institute Genome Sequencing Center for Infectious Disease"/>
            <person name="Wu L."/>
            <person name="Ma J."/>
        </authorList>
    </citation>
    <scope>NUCLEOTIDE SEQUENCE [LARGE SCALE GENOMIC DNA]</scope>
    <source>
        <strain evidence="7">CCUG 61889</strain>
    </source>
</reference>
<evidence type="ECO:0000256" key="1">
    <source>
        <dbReference type="ARBA" id="ARBA00004141"/>
    </source>
</evidence>
<dbReference type="PANTHER" id="PTHR37306:SF1">
    <property type="entry name" value="COLICIN V PRODUCTION PROTEIN"/>
    <property type="match status" value="1"/>
</dbReference>
<keyword evidence="7" id="KW-1185">Reference proteome</keyword>
<dbReference type="Proteomes" id="UP001595752">
    <property type="component" value="Unassembled WGS sequence"/>
</dbReference>
<evidence type="ECO:0000256" key="4">
    <source>
        <dbReference type="ARBA" id="ARBA00023136"/>
    </source>
</evidence>
<dbReference type="EMBL" id="JBHRZT010000020">
    <property type="protein sequence ID" value="MFC3883175.1"/>
    <property type="molecule type" value="Genomic_DNA"/>
</dbReference>
<proteinExistence type="predicted"/>
<organism evidence="6 7">
    <name type="scientific">Bacillus songklensis</name>
    <dbReference type="NCBI Taxonomy" id="1069116"/>
    <lineage>
        <taxon>Bacteria</taxon>
        <taxon>Bacillati</taxon>
        <taxon>Bacillota</taxon>
        <taxon>Bacilli</taxon>
        <taxon>Bacillales</taxon>
        <taxon>Bacillaceae</taxon>
        <taxon>Bacillus</taxon>
    </lineage>
</organism>
<evidence type="ECO:0000313" key="6">
    <source>
        <dbReference type="EMBL" id="MFC3883175.1"/>
    </source>
</evidence>
<keyword evidence="4 5" id="KW-0472">Membrane</keyword>
<name>A0ABV8B011_9BACI</name>
<accession>A0ABV8B011</accession>
<dbReference type="InterPro" id="IPR003825">
    <property type="entry name" value="Colicin-V_CvpA"/>
</dbReference>
<feature type="transmembrane region" description="Helical" evidence="5">
    <location>
        <begin position="117"/>
        <end position="141"/>
    </location>
</feature>
<evidence type="ECO:0000256" key="3">
    <source>
        <dbReference type="ARBA" id="ARBA00022989"/>
    </source>
</evidence>
<feature type="transmembrane region" description="Helical" evidence="5">
    <location>
        <begin position="77"/>
        <end position="97"/>
    </location>
</feature>
<evidence type="ECO:0000256" key="2">
    <source>
        <dbReference type="ARBA" id="ARBA00022692"/>
    </source>
</evidence>
<gene>
    <name evidence="6" type="ORF">ACFOU2_06455</name>
</gene>
<sequence>MLNIILIGLLILGFLAGIKRGFILQLIHLISFAVAFIVAYSLNDQLAPRLKLIIPFPEANMQGIATILLEATHAEEAFYRMIAFAILFFATKFLLRIVGSMLNSLAQLPILKQINKWGGGILGFMEVYLVVFVLLYIGAILPINEIQQPIQQSFMAMTIVNDTPFLSSVIQDLWKQYTPV</sequence>
<dbReference type="Pfam" id="PF02674">
    <property type="entry name" value="Colicin_V"/>
    <property type="match status" value="1"/>
</dbReference>
<keyword evidence="3 5" id="KW-1133">Transmembrane helix</keyword>
<dbReference type="PANTHER" id="PTHR37306">
    <property type="entry name" value="COLICIN V PRODUCTION PROTEIN"/>
    <property type="match status" value="1"/>
</dbReference>